<organism evidence="5 6">
    <name type="scientific">Soehngenia longivitae</name>
    <dbReference type="NCBI Taxonomy" id="2562294"/>
    <lineage>
        <taxon>Bacteria</taxon>
        <taxon>Bacillati</taxon>
        <taxon>Bacillota</taxon>
        <taxon>Tissierellia</taxon>
        <taxon>Tissierellales</taxon>
        <taxon>Tissierellaceae</taxon>
        <taxon>Soehngenia</taxon>
    </lineage>
</organism>
<dbReference type="Pfam" id="PF00015">
    <property type="entry name" value="MCPsignal"/>
    <property type="match status" value="1"/>
</dbReference>
<accession>A0A4Z0D767</accession>
<dbReference type="EMBL" id="SRIB01000004">
    <property type="protein sequence ID" value="TFZ40720.1"/>
    <property type="molecule type" value="Genomic_DNA"/>
</dbReference>
<feature type="domain" description="Methyl-accepting transducer" evidence="4">
    <location>
        <begin position="103"/>
        <end position="339"/>
    </location>
</feature>
<evidence type="ECO:0000313" key="6">
    <source>
        <dbReference type="Proteomes" id="UP000298381"/>
    </source>
</evidence>
<dbReference type="PANTHER" id="PTHR32089:SF112">
    <property type="entry name" value="LYSOZYME-LIKE PROTEIN-RELATED"/>
    <property type="match status" value="1"/>
</dbReference>
<sequence length="509" mass="57835">MMGEDNLKNNIKIFTSFLVVSLVSIFLITKIDNVTLIVVSAIFLSFLFSFIVYNFSKRPDTKKMESPRSLDDTEKLSNNKVNYREQILASSNIYKICEELYSISEDTTKNAELIKSNVSTINDMTGQQSDMLTETKQSTDFIMHTLKELTESIKNKTQFIQDSISSAQSSMKNSEIIRSRVKSSNDMIKSSTNSIKNVKEFMLEVNSFIDTIEEISNKTKMLSLNASIEAARAGEYGRGFAIVASEVGKLANQTEVVSSKISDVIKTLDDEIQSIMESMLEEMEYMEENDGIIDKINSEFNTIIEKLNLGKEDLSDMSLESDKSIQKTINLLNDIDNIAKISYEISKNMDDTNDQAVKQKEKSLMLQNKINDIRDNITILQQIVAGGIMENKMLEKTNFVIDFVRDKRSLTDHDIEFLLEKTEMDAIYITDEEGNVIYSNEKNSIGLNLYQADKTFLKLKSGEMKYIATPIKKRVEDGKLFKFLSVIGDDKKLYELGLSLDSLIKNMEN</sequence>
<evidence type="ECO:0000256" key="2">
    <source>
        <dbReference type="PROSITE-ProRule" id="PRU00284"/>
    </source>
</evidence>
<reference evidence="5 6" key="1">
    <citation type="submission" date="2019-03" db="EMBL/GenBank/DDBJ databases">
        <title>Draft genome sequence data and analysis of a Fermenting Bacterium, Soehngenia longevitae strain 1933PT, isolated from petroleum reservoir in Azerbaijan.</title>
        <authorList>
            <person name="Grouzdev D.S."/>
            <person name="Bidzhieva S.K."/>
            <person name="Sokolova D.S."/>
            <person name="Tourova T.P."/>
            <person name="Poltaraus A.B."/>
            <person name="Nazina T.N."/>
        </authorList>
    </citation>
    <scope>NUCLEOTIDE SEQUENCE [LARGE SCALE GENOMIC DNA]</scope>
    <source>
        <strain evidence="5 6">1933P</strain>
    </source>
</reference>
<keyword evidence="3" id="KW-1133">Transmembrane helix</keyword>
<dbReference type="Proteomes" id="UP000298381">
    <property type="component" value="Unassembled WGS sequence"/>
</dbReference>
<dbReference type="SMART" id="SM00283">
    <property type="entry name" value="MA"/>
    <property type="match status" value="1"/>
</dbReference>
<dbReference type="GO" id="GO:0016020">
    <property type="term" value="C:membrane"/>
    <property type="evidence" value="ECO:0007669"/>
    <property type="project" value="InterPro"/>
</dbReference>
<dbReference type="InterPro" id="IPR004089">
    <property type="entry name" value="MCPsignal_dom"/>
</dbReference>
<name>A0A4Z0D767_9FIRM</name>
<dbReference type="Gene3D" id="1.10.287.950">
    <property type="entry name" value="Methyl-accepting chemotaxis protein"/>
    <property type="match status" value="1"/>
</dbReference>
<dbReference type="PROSITE" id="PS50111">
    <property type="entry name" value="CHEMOTAXIS_TRANSDUC_2"/>
    <property type="match status" value="1"/>
</dbReference>
<dbReference type="OrthoDB" id="1706317at2"/>
<dbReference type="SUPFAM" id="SSF58104">
    <property type="entry name" value="Methyl-accepting chemotaxis protein (MCP) signaling domain"/>
    <property type="match status" value="1"/>
</dbReference>
<keyword evidence="3" id="KW-0472">Membrane</keyword>
<protein>
    <recommendedName>
        <fullName evidence="4">Methyl-accepting transducer domain-containing protein</fullName>
    </recommendedName>
</protein>
<gene>
    <name evidence="5" type="ORF">E4100_03960</name>
</gene>
<dbReference type="GO" id="GO:0007165">
    <property type="term" value="P:signal transduction"/>
    <property type="evidence" value="ECO:0007669"/>
    <property type="project" value="UniProtKB-KW"/>
</dbReference>
<evidence type="ECO:0000256" key="3">
    <source>
        <dbReference type="SAM" id="Phobius"/>
    </source>
</evidence>
<comment type="caution">
    <text evidence="5">The sequence shown here is derived from an EMBL/GenBank/DDBJ whole genome shotgun (WGS) entry which is preliminary data.</text>
</comment>
<dbReference type="PANTHER" id="PTHR32089">
    <property type="entry name" value="METHYL-ACCEPTING CHEMOTAXIS PROTEIN MCPB"/>
    <property type="match status" value="1"/>
</dbReference>
<proteinExistence type="predicted"/>
<evidence type="ECO:0000313" key="5">
    <source>
        <dbReference type="EMBL" id="TFZ40720.1"/>
    </source>
</evidence>
<feature type="transmembrane region" description="Helical" evidence="3">
    <location>
        <begin position="34"/>
        <end position="55"/>
    </location>
</feature>
<feature type="transmembrane region" description="Helical" evidence="3">
    <location>
        <begin position="12"/>
        <end position="28"/>
    </location>
</feature>
<evidence type="ECO:0000256" key="1">
    <source>
        <dbReference type="ARBA" id="ARBA00023224"/>
    </source>
</evidence>
<keyword evidence="1 2" id="KW-0807">Transducer</keyword>
<dbReference type="AlphaFoldDB" id="A0A4Z0D767"/>
<keyword evidence="3" id="KW-0812">Transmembrane</keyword>
<keyword evidence="6" id="KW-1185">Reference proteome</keyword>
<evidence type="ECO:0000259" key="4">
    <source>
        <dbReference type="PROSITE" id="PS50111"/>
    </source>
</evidence>